<dbReference type="GO" id="GO:0009234">
    <property type="term" value="P:menaquinone biosynthetic process"/>
    <property type="evidence" value="ECO:0007669"/>
    <property type="project" value="UniProtKB-UniRule"/>
</dbReference>
<evidence type="ECO:0000256" key="2">
    <source>
        <dbReference type="ARBA" id="ARBA00023239"/>
    </source>
</evidence>
<dbReference type="AlphaFoldDB" id="K2NVK7"/>
<reference evidence="5 6" key="1">
    <citation type="journal article" date="2012" name="J. Bacteriol.">
        <title>Genome Sequence of the Bacteriocin-Producing Strain Lactococcus garvieae DCC43.</title>
        <authorList>
            <person name="Gabrielsen C."/>
            <person name="Brede D.A."/>
            <person name="Hernandez P.E."/>
            <person name="Nes I.F."/>
            <person name="Diep D.B."/>
        </authorList>
    </citation>
    <scope>NUCLEOTIDE SEQUENCE [LARGE SCALE GENOMIC DNA]</scope>
    <source>
        <strain evidence="5 6">DCC43</strain>
    </source>
</reference>
<dbReference type="Gene3D" id="3.40.50.1820">
    <property type="entry name" value="alpha/beta hydrolase"/>
    <property type="match status" value="1"/>
</dbReference>
<comment type="catalytic activity">
    <reaction evidence="3">
        <text>5-enolpyruvoyl-6-hydroxy-2-succinyl-cyclohex-3-ene-1-carboxylate = (1R,6R)-6-hydroxy-2-succinyl-cyclohexa-2,4-diene-1-carboxylate + pyruvate</text>
        <dbReference type="Rhea" id="RHEA:25597"/>
        <dbReference type="ChEBI" id="CHEBI:15361"/>
        <dbReference type="ChEBI" id="CHEBI:58689"/>
        <dbReference type="ChEBI" id="CHEBI:58818"/>
        <dbReference type="EC" id="4.2.99.20"/>
    </reaction>
</comment>
<protein>
    <recommendedName>
        <fullName evidence="3">Putative 2-succinyl-6-hydroxy-2,4-cyclohexadiene-1-carboxylate synthase</fullName>
        <shortName evidence="3">SHCHC synthase</shortName>
        <ecNumber evidence="3">4.2.99.20</ecNumber>
    </recommendedName>
</protein>
<dbReference type="HAMAP" id="MF_01660">
    <property type="entry name" value="MenH"/>
    <property type="match status" value="1"/>
</dbReference>
<comment type="subunit">
    <text evidence="3">Monomer.</text>
</comment>
<feature type="domain" description="AB hydrolase-1" evidence="4">
    <location>
        <begin position="24"/>
        <end position="256"/>
    </location>
</feature>
<dbReference type="PANTHER" id="PTHR42916">
    <property type="entry name" value="2-SUCCINYL-5-ENOLPYRUVYL-6-HYDROXY-3-CYCLOHEXENE-1-CARBOXYLATE SYNTHASE"/>
    <property type="match status" value="1"/>
</dbReference>
<dbReference type="UniPathway" id="UPA00079"/>
<comment type="pathway">
    <text evidence="3">Quinol/quinone metabolism; menaquinone biosynthesis.</text>
</comment>
<dbReference type="UniPathway" id="UPA01057">
    <property type="reaction ID" value="UER00900"/>
</dbReference>
<dbReference type="RefSeq" id="WP_003135628.1">
    <property type="nucleotide sequence ID" value="NZ_AMQS01000013.1"/>
</dbReference>
<gene>
    <name evidence="3" type="primary">menH</name>
    <name evidence="5" type="ORF">C426_1140</name>
</gene>
<proteinExistence type="inferred from homology"/>
<name>K2NVK7_9LACT</name>
<organism evidence="5 6">
    <name type="scientific">Lactococcus garvieae DCC43</name>
    <dbReference type="NCBI Taxonomy" id="1231377"/>
    <lineage>
        <taxon>Bacteria</taxon>
        <taxon>Bacillati</taxon>
        <taxon>Bacillota</taxon>
        <taxon>Bacilli</taxon>
        <taxon>Lactobacillales</taxon>
        <taxon>Streptococcaceae</taxon>
        <taxon>Lactococcus</taxon>
    </lineage>
</organism>
<evidence type="ECO:0000256" key="1">
    <source>
        <dbReference type="ARBA" id="ARBA00022428"/>
    </source>
</evidence>
<dbReference type="EC" id="4.2.99.20" evidence="3"/>
<dbReference type="Pfam" id="PF00561">
    <property type="entry name" value="Abhydrolase_1"/>
    <property type="match status" value="1"/>
</dbReference>
<dbReference type="EMBL" id="AMQS01000013">
    <property type="protein sequence ID" value="EKF51553.1"/>
    <property type="molecule type" value="Genomic_DNA"/>
</dbReference>
<dbReference type="Proteomes" id="UP000006787">
    <property type="component" value="Unassembled WGS sequence"/>
</dbReference>
<evidence type="ECO:0000313" key="6">
    <source>
        <dbReference type="Proteomes" id="UP000006787"/>
    </source>
</evidence>
<comment type="similarity">
    <text evidence="3">Belongs to the AB hydrolase superfamily. MenH family.</text>
</comment>
<evidence type="ECO:0000259" key="4">
    <source>
        <dbReference type="Pfam" id="PF00561"/>
    </source>
</evidence>
<dbReference type="PATRIC" id="fig|1231377.3.peg.1138"/>
<dbReference type="SUPFAM" id="SSF53474">
    <property type="entry name" value="alpha/beta-Hydrolases"/>
    <property type="match status" value="1"/>
</dbReference>
<dbReference type="eggNOG" id="COG0596">
    <property type="taxonomic scope" value="Bacteria"/>
</dbReference>
<sequence length="275" mass="30792">MIFEDRYIQIGAHHFHVRVHGEGKPLLALHGFSQSALTWESLDIIGYQIFALDLIGHGESSKPEALDNYSLSSICQQLQELVALLFHGKSYTLLGYSMGGRIALQFAHLFPEQPIEELILESAAPGISDPVQREKRQQSDSQLAAQIEKKGARWFADYWGSLPIFDSQKQLPQKLQDKVWSSRALNNPHALAHTLRATGQGSLPDISEVLQTLKFPLLYITGALDEKYSQIARSFMTCQNTQSLIVEGAGHNVHLELPEHFNLILTTHLQGKTML</sequence>
<dbReference type="InterPro" id="IPR000073">
    <property type="entry name" value="AB_hydrolase_1"/>
</dbReference>
<accession>K2NVK7</accession>
<dbReference type="InterPro" id="IPR022485">
    <property type="entry name" value="SHCHC_synthase_MenH"/>
</dbReference>
<comment type="function">
    <text evidence="3">Catalyzes a proton abstraction reaction that results in 2,5-elimination of pyruvate from 2-succinyl-5-enolpyruvyl-6-hydroxy-3-cyclohexene-1-carboxylate (SEPHCHC) and the formation of 2-succinyl-6-hydroxy-2,4-cyclohexadiene-1-carboxylate (SHCHC).</text>
</comment>
<evidence type="ECO:0000256" key="3">
    <source>
        <dbReference type="HAMAP-Rule" id="MF_01660"/>
    </source>
</evidence>
<comment type="caution">
    <text evidence="5">The sequence shown here is derived from an EMBL/GenBank/DDBJ whole genome shotgun (WGS) entry which is preliminary data.</text>
</comment>
<dbReference type="GO" id="GO:0070205">
    <property type="term" value="F:2-succinyl-6-hydroxy-2,4-cyclohexadiene-1-carboxylate synthase activity"/>
    <property type="evidence" value="ECO:0007669"/>
    <property type="project" value="UniProtKB-UniRule"/>
</dbReference>
<comment type="pathway">
    <text evidence="3">Quinol/quinone metabolism; 1,4-dihydroxy-2-naphthoate biosynthesis; 1,4-dihydroxy-2-naphthoate from chorismate: step 3/7.</text>
</comment>
<dbReference type="PANTHER" id="PTHR42916:SF1">
    <property type="entry name" value="PROTEIN PHYLLO, CHLOROPLASTIC"/>
    <property type="match status" value="1"/>
</dbReference>
<evidence type="ECO:0000313" key="5">
    <source>
        <dbReference type="EMBL" id="EKF51553.1"/>
    </source>
</evidence>
<keyword evidence="1 3" id="KW-0474">Menaquinone biosynthesis</keyword>
<dbReference type="NCBIfam" id="TIGR03695">
    <property type="entry name" value="menH_SHCHC"/>
    <property type="match status" value="1"/>
</dbReference>
<dbReference type="InterPro" id="IPR029058">
    <property type="entry name" value="AB_hydrolase_fold"/>
</dbReference>
<keyword evidence="2 3" id="KW-0456">Lyase</keyword>
<dbReference type="PRINTS" id="PR00111">
    <property type="entry name" value="ABHYDROLASE"/>
</dbReference>